<dbReference type="InParanoid" id="A0A0D2X418"/>
<dbReference type="Pfam" id="PF01068">
    <property type="entry name" value="DNA_ligase_A_M"/>
    <property type="match status" value="1"/>
</dbReference>
<dbReference type="InterPro" id="IPR050191">
    <property type="entry name" value="ATP-dep_DNA_ligase"/>
</dbReference>
<dbReference type="EMBL" id="KE346368">
    <property type="protein sequence ID" value="KJE95284.1"/>
    <property type="molecule type" value="Genomic_DNA"/>
</dbReference>
<feature type="domain" description="ATP-dependent DNA ligase family profile" evidence="11">
    <location>
        <begin position="71"/>
        <end position="207"/>
    </location>
</feature>
<keyword evidence="5" id="KW-0547">Nucleotide-binding</keyword>
<keyword evidence="13" id="KW-1185">Reference proteome</keyword>
<evidence type="ECO:0000256" key="9">
    <source>
        <dbReference type="ARBA" id="ARBA00041666"/>
    </source>
</evidence>
<dbReference type="AlphaFoldDB" id="A0A0D2X418"/>
<protein>
    <recommendedName>
        <fullName evidence="8">DNA ligase 1</fullName>
    </recommendedName>
    <alternativeName>
        <fullName evidence="9">DNA ligase I</fullName>
    </alternativeName>
</protein>
<dbReference type="NCBIfam" id="TIGR00574">
    <property type="entry name" value="dnl1"/>
    <property type="match status" value="1"/>
</dbReference>
<dbReference type="STRING" id="595528.A0A0D2X418"/>
<dbReference type="FunFam" id="2.40.50.140:FF:000062">
    <property type="entry name" value="DNA ligase"/>
    <property type="match status" value="1"/>
</dbReference>
<dbReference type="PROSITE" id="PS00333">
    <property type="entry name" value="DNA_LIGASE_A2"/>
    <property type="match status" value="1"/>
</dbReference>
<dbReference type="PANTHER" id="PTHR45674:SF4">
    <property type="entry name" value="DNA LIGASE 1"/>
    <property type="match status" value="1"/>
</dbReference>
<dbReference type="InterPro" id="IPR000977">
    <property type="entry name" value="DNA_ligase_ATP-dep"/>
</dbReference>
<evidence type="ECO:0000256" key="10">
    <source>
        <dbReference type="RuleBase" id="RU004196"/>
    </source>
</evidence>
<dbReference type="FunFam" id="3.30.470.30:FF:000002">
    <property type="entry name" value="DNA ligase"/>
    <property type="match status" value="1"/>
</dbReference>
<evidence type="ECO:0000313" key="13">
    <source>
        <dbReference type="Proteomes" id="UP000008743"/>
    </source>
</evidence>
<accession>A0A0D2X418</accession>
<keyword evidence="7" id="KW-0539">Nucleus</keyword>
<dbReference type="SUPFAM" id="SSF50249">
    <property type="entry name" value="Nucleic acid-binding proteins"/>
    <property type="match status" value="1"/>
</dbReference>
<evidence type="ECO:0000256" key="7">
    <source>
        <dbReference type="ARBA" id="ARBA00023242"/>
    </source>
</evidence>
<dbReference type="GO" id="GO:0006310">
    <property type="term" value="P:DNA recombination"/>
    <property type="evidence" value="ECO:0007669"/>
    <property type="project" value="InterPro"/>
</dbReference>
<dbReference type="InterPro" id="IPR012340">
    <property type="entry name" value="NA-bd_OB-fold"/>
</dbReference>
<dbReference type="CDD" id="cd07900">
    <property type="entry name" value="Adenylation_DNA_ligase_I_Euk"/>
    <property type="match status" value="1"/>
</dbReference>
<dbReference type="Gene3D" id="3.30.470.30">
    <property type="entry name" value="DNA ligase/mRNA capping enzyme"/>
    <property type="match status" value="1"/>
</dbReference>
<dbReference type="Pfam" id="PF04679">
    <property type="entry name" value="DNA_ligase_A_C"/>
    <property type="match status" value="1"/>
</dbReference>
<sequence length="340" mass="38913">MKEDRVVNIYSRNSENNTSKYPDIIERIPKSLKDTVKSYILDCESVAWDTEKKQILPFQVLSTRKRKDADVAEIKVQVCLFAFDLLYLNGESLVKQPLKRRRELLREHFAEIEGEIMFATSMDGTNTEQIEEFLDQSIKAGCEGLMVKTLEQEATYEIAKRSHNWLKLKKDYLDGVGDTLDLVVIGGYRGKGKRTGFYGGFLLACYDEENEEYQSICKIGTGFSDEDLQRHSTFFKDHVISGPKSYYRADDTLAPDDWFDTVQVWEVKAADLSISPVHKAAAGLVDPEKGISLRFPRFLRIRDDKSTEQATNASQVADMYRSQQLLNQQGKGAEDEEDFY</sequence>
<dbReference type="Proteomes" id="UP000008743">
    <property type="component" value="Unassembled WGS sequence"/>
</dbReference>
<name>A0A0D2X418_CAPO3</name>
<dbReference type="PANTHER" id="PTHR45674">
    <property type="entry name" value="DNA LIGASE 1/3 FAMILY MEMBER"/>
    <property type="match status" value="1"/>
</dbReference>
<dbReference type="InterPro" id="IPR012309">
    <property type="entry name" value="DNA_ligase_ATP-dep_C"/>
</dbReference>
<evidence type="ECO:0000256" key="2">
    <source>
        <dbReference type="ARBA" id="ARBA00007572"/>
    </source>
</evidence>
<dbReference type="InterPro" id="IPR012310">
    <property type="entry name" value="DNA_ligase_ATP-dep_cent"/>
</dbReference>
<proteinExistence type="inferred from homology"/>
<dbReference type="GO" id="GO:0005739">
    <property type="term" value="C:mitochondrion"/>
    <property type="evidence" value="ECO:0007669"/>
    <property type="project" value="TreeGrafter"/>
</dbReference>
<organism evidence="12 13">
    <name type="scientific">Capsaspora owczarzaki (strain ATCC 30864)</name>
    <dbReference type="NCBI Taxonomy" id="595528"/>
    <lineage>
        <taxon>Eukaryota</taxon>
        <taxon>Filasterea</taxon>
        <taxon>Capsaspora</taxon>
    </lineage>
</organism>
<dbReference type="GO" id="GO:0003910">
    <property type="term" value="F:DNA ligase (ATP) activity"/>
    <property type="evidence" value="ECO:0007669"/>
    <property type="project" value="InterPro"/>
</dbReference>
<gene>
    <name evidence="12" type="ORF">CAOG_009907</name>
</gene>
<dbReference type="SUPFAM" id="SSF56091">
    <property type="entry name" value="DNA ligase/mRNA capping enzyme, catalytic domain"/>
    <property type="match status" value="1"/>
</dbReference>
<evidence type="ECO:0000256" key="5">
    <source>
        <dbReference type="ARBA" id="ARBA00022741"/>
    </source>
</evidence>
<dbReference type="PROSITE" id="PS50160">
    <property type="entry name" value="DNA_LIGASE_A3"/>
    <property type="match status" value="1"/>
</dbReference>
<dbReference type="InterPro" id="IPR016059">
    <property type="entry name" value="DNA_ligase_ATP-dep_CS"/>
</dbReference>
<keyword evidence="4" id="KW-0235">DNA replication</keyword>
<evidence type="ECO:0000313" key="12">
    <source>
        <dbReference type="EMBL" id="KJE95284.1"/>
    </source>
</evidence>
<dbReference type="GO" id="GO:1903461">
    <property type="term" value="P:Okazaki fragment processing involved in mitotic DNA replication"/>
    <property type="evidence" value="ECO:0007669"/>
    <property type="project" value="TreeGrafter"/>
</dbReference>
<comment type="subcellular location">
    <subcellularLocation>
        <location evidence="1">Nucleus</location>
    </subcellularLocation>
</comment>
<dbReference type="Gene3D" id="2.40.50.140">
    <property type="entry name" value="Nucleic acid-binding proteins"/>
    <property type="match status" value="1"/>
</dbReference>
<dbReference type="GO" id="GO:0071897">
    <property type="term" value="P:DNA biosynthetic process"/>
    <property type="evidence" value="ECO:0007669"/>
    <property type="project" value="InterPro"/>
</dbReference>
<dbReference type="GO" id="GO:0005634">
    <property type="term" value="C:nucleus"/>
    <property type="evidence" value="ECO:0007669"/>
    <property type="project" value="UniProtKB-SubCell"/>
</dbReference>
<reference evidence="13" key="1">
    <citation type="submission" date="2011-02" db="EMBL/GenBank/DDBJ databases">
        <title>The Genome Sequence of Capsaspora owczarzaki ATCC 30864.</title>
        <authorList>
            <person name="Russ C."/>
            <person name="Cuomo C."/>
            <person name="Burger G."/>
            <person name="Gray M.W."/>
            <person name="Holland P.W.H."/>
            <person name="King N."/>
            <person name="Lang F.B.F."/>
            <person name="Roger A.J."/>
            <person name="Ruiz-Trillo I."/>
            <person name="Young S.K."/>
            <person name="Zeng Q."/>
            <person name="Gargeya S."/>
            <person name="Alvarado L."/>
            <person name="Berlin A."/>
            <person name="Chapman S.B."/>
            <person name="Chen Z."/>
            <person name="Freedman E."/>
            <person name="Gellesch M."/>
            <person name="Goldberg J."/>
            <person name="Griggs A."/>
            <person name="Gujja S."/>
            <person name="Heilman E."/>
            <person name="Heiman D."/>
            <person name="Howarth C."/>
            <person name="Mehta T."/>
            <person name="Neiman D."/>
            <person name="Pearson M."/>
            <person name="Roberts A."/>
            <person name="Saif S."/>
            <person name="Shea T."/>
            <person name="Shenoy N."/>
            <person name="Sisk P."/>
            <person name="Stolte C."/>
            <person name="Sykes S."/>
            <person name="White J."/>
            <person name="Yandava C."/>
            <person name="Haas B."/>
            <person name="Nusbaum C."/>
            <person name="Birren B."/>
        </authorList>
    </citation>
    <scope>NUCLEOTIDE SEQUENCE</scope>
    <source>
        <strain evidence="13">ATCC 30864</strain>
    </source>
</reference>
<dbReference type="OrthoDB" id="206088at2759"/>
<comment type="similarity">
    <text evidence="2 10">Belongs to the ATP-dependent DNA ligase family.</text>
</comment>
<dbReference type="GO" id="GO:0005524">
    <property type="term" value="F:ATP binding"/>
    <property type="evidence" value="ECO:0007669"/>
    <property type="project" value="UniProtKB-KW"/>
</dbReference>
<evidence type="ECO:0000256" key="8">
    <source>
        <dbReference type="ARBA" id="ARBA00041131"/>
    </source>
</evidence>
<dbReference type="PhylomeDB" id="A0A0D2X418"/>
<dbReference type="CDD" id="cd07969">
    <property type="entry name" value="OBF_DNA_ligase_I"/>
    <property type="match status" value="1"/>
</dbReference>
<keyword evidence="3 12" id="KW-0436">Ligase</keyword>
<dbReference type="Gene3D" id="3.30.1490.70">
    <property type="match status" value="1"/>
</dbReference>
<evidence type="ECO:0000256" key="1">
    <source>
        <dbReference type="ARBA" id="ARBA00004123"/>
    </source>
</evidence>
<evidence type="ECO:0000256" key="3">
    <source>
        <dbReference type="ARBA" id="ARBA00022598"/>
    </source>
</evidence>
<evidence type="ECO:0000259" key="11">
    <source>
        <dbReference type="PROSITE" id="PS50160"/>
    </source>
</evidence>
<evidence type="ECO:0000256" key="4">
    <source>
        <dbReference type="ARBA" id="ARBA00022705"/>
    </source>
</evidence>
<evidence type="ECO:0000256" key="6">
    <source>
        <dbReference type="ARBA" id="ARBA00022840"/>
    </source>
</evidence>
<dbReference type="GO" id="GO:0006281">
    <property type="term" value="P:DNA repair"/>
    <property type="evidence" value="ECO:0007669"/>
    <property type="project" value="InterPro"/>
</dbReference>
<keyword evidence="6" id="KW-0067">ATP-binding</keyword>